<proteinExistence type="predicted"/>
<dbReference type="EMBL" id="GU474868">
    <property type="protein sequence ID" value="ADI17532.1"/>
    <property type="molecule type" value="Genomic_DNA"/>
</dbReference>
<evidence type="ECO:0000256" key="1">
    <source>
        <dbReference type="SAM" id="MobiDB-lite"/>
    </source>
</evidence>
<organism evidence="2">
    <name type="scientific">uncultured alpha proteobacterium HF0130_06E21</name>
    <dbReference type="NCBI Taxonomy" id="710808"/>
    <lineage>
        <taxon>Bacteria</taxon>
        <taxon>Pseudomonadati</taxon>
        <taxon>Pseudomonadota</taxon>
        <taxon>Alphaproteobacteria</taxon>
        <taxon>environmental samples</taxon>
    </lineage>
</organism>
<protein>
    <submittedName>
        <fullName evidence="2">Uncharacterized protein</fullName>
    </submittedName>
</protein>
<name>E0XSZ1_9PROT</name>
<dbReference type="AlphaFoldDB" id="E0XSZ1"/>
<feature type="region of interest" description="Disordered" evidence="1">
    <location>
        <begin position="24"/>
        <end position="49"/>
    </location>
</feature>
<reference evidence="2" key="1">
    <citation type="journal article" date="2011" name="Environ. Microbiol.">
        <title>Time-series analyses of Monterey Bay coastal microbial picoplankton using a 'genome proxy' microarray.</title>
        <authorList>
            <person name="Rich V.I."/>
            <person name="Pham V.D."/>
            <person name="Eppley J."/>
            <person name="Shi Y."/>
            <person name="DeLong E.F."/>
        </authorList>
    </citation>
    <scope>NUCLEOTIDE SEQUENCE</scope>
</reference>
<evidence type="ECO:0000313" key="2">
    <source>
        <dbReference type="EMBL" id="ADI17532.1"/>
    </source>
</evidence>
<accession>E0XSZ1</accession>
<sequence>MSAFIGVVLSVLRTFDFPTDQFGYSSRHAQPRRPGMVNKSPPFSTARAP</sequence>